<dbReference type="PANTHER" id="PTHR24273">
    <property type="entry name" value="FI04643P-RELATED"/>
    <property type="match status" value="1"/>
</dbReference>
<feature type="domain" description="HYR" evidence="4">
    <location>
        <begin position="775"/>
        <end position="858"/>
    </location>
</feature>
<dbReference type="NCBIfam" id="TIGR04183">
    <property type="entry name" value="Por_Secre_tail"/>
    <property type="match status" value="1"/>
</dbReference>
<feature type="domain" description="HYR" evidence="4">
    <location>
        <begin position="1106"/>
        <end position="1190"/>
    </location>
</feature>
<feature type="domain" description="HYR" evidence="4">
    <location>
        <begin position="1979"/>
        <end position="2060"/>
    </location>
</feature>
<evidence type="ECO:0000259" key="4">
    <source>
        <dbReference type="PROSITE" id="PS50825"/>
    </source>
</evidence>
<keyword evidence="2" id="KW-0677">Repeat</keyword>
<dbReference type="PANTHER" id="PTHR24273:SF32">
    <property type="entry name" value="HYALIN"/>
    <property type="match status" value="1"/>
</dbReference>
<feature type="repeat" description="NHL" evidence="3">
    <location>
        <begin position="132"/>
        <end position="169"/>
    </location>
</feature>
<dbReference type="InterPro" id="IPR003410">
    <property type="entry name" value="HYR_dom"/>
</dbReference>
<dbReference type="NCBIfam" id="NF012211">
    <property type="entry name" value="tand_rpt_95"/>
    <property type="match status" value="4"/>
</dbReference>
<keyword evidence="1" id="KW-0732">Signal</keyword>
<evidence type="ECO:0000313" key="5">
    <source>
        <dbReference type="EMBL" id="MDT0676712.1"/>
    </source>
</evidence>
<feature type="domain" description="HYR" evidence="4">
    <location>
        <begin position="1268"/>
        <end position="1352"/>
    </location>
</feature>
<dbReference type="InterPro" id="IPR013783">
    <property type="entry name" value="Ig-like_fold"/>
</dbReference>
<dbReference type="Pfam" id="PF18962">
    <property type="entry name" value="Por_Secre_tail"/>
    <property type="match status" value="1"/>
</dbReference>
<feature type="domain" description="HYR" evidence="4">
    <location>
        <begin position="611"/>
        <end position="694"/>
    </location>
</feature>
<dbReference type="Gene3D" id="2.120.10.30">
    <property type="entry name" value="TolB, C-terminal domain"/>
    <property type="match status" value="2"/>
</dbReference>
<organism evidence="5 6">
    <name type="scientific">Autumnicola musiva</name>
    <dbReference type="NCBI Taxonomy" id="3075589"/>
    <lineage>
        <taxon>Bacteria</taxon>
        <taxon>Pseudomonadati</taxon>
        <taxon>Bacteroidota</taxon>
        <taxon>Flavobacteriia</taxon>
        <taxon>Flavobacteriales</taxon>
        <taxon>Flavobacteriaceae</taxon>
        <taxon>Autumnicola</taxon>
    </lineage>
</organism>
<dbReference type="InterPro" id="IPR001258">
    <property type="entry name" value="NHL_repeat"/>
</dbReference>
<dbReference type="CDD" id="cd05819">
    <property type="entry name" value="NHL"/>
    <property type="match status" value="1"/>
</dbReference>
<name>A0ABU3D5A1_9FLAO</name>
<dbReference type="RefSeq" id="WP_311503057.1">
    <property type="nucleotide sequence ID" value="NZ_JAVRHK010000005.1"/>
</dbReference>
<dbReference type="Proteomes" id="UP001262582">
    <property type="component" value="Unassembled WGS sequence"/>
</dbReference>
<gene>
    <name evidence="5" type="ORF">RM539_08970</name>
</gene>
<comment type="caution">
    <text evidence="5">The sequence shown here is derived from an EMBL/GenBank/DDBJ whole genome shotgun (WGS) entry which is preliminary data.</text>
</comment>
<proteinExistence type="predicted"/>
<dbReference type="InterPro" id="IPR011042">
    <property type="entry name" value="6-blade_b-propeller_TolB-like"/>
</dbReference>
<dbReference type="Gene3D" id="2.60.40.2810">
    <property type="match status" value="2"/>
</dbReference>
<feature type="domain" description="HYR" evidence="4">
    <location>
        <begin position="860"/>
        <end position="944"/>
    </location>
</feature>
<dbReference type="Pfam" id="PF02494">
    <property type="entry name" value="HYR"/>
    <property type="match status" value="2"/>
</dbReference>
<evidence type="ECO:0000256" key="3">
    <source>
        <dbReference type="PROSITE-ProRule" id="PRU00504"/>
    </source>
</evidence>
<dbReference type="Pfam" id="PF17963">
    <property type="entry name" value="Big_9"/>
    <property type="match status" value="4"/>
</dbReference>
<dbReference type="InterPro" id="IPR026444">
    <property type="entry name" value="Secre_tail"/>
</dbReference>
<feature type="domain" description="HYR" evidence="4">
    <location>
        <begin position="447"/>
        <end position="529"/>
    </location>
</feature>
<dbReference type="EMBL" id="JAVRHK010000005">
    <property type="protein sequence ID" value="MDT0676712.1"/>
    <property type="molecule type" value="Genomic_DNA"/>
</dbReference>
<keyword evidence="6" id="KW-1185">Reference proteome</keyword>
<evidence type="ECO:0000256" key="1">
    <source>
        <dbReference type="ARBA" id="ARBA00022729"/>
    </source>
</evidence>
<protein>
    <submittedName>
        <fullName evidence="5">Ig-like domain-containing protein</fullName>
    </submittedName>
</protein>
<dbReference type="Gene3D" id="2.60.40.10">
    <property type="entry name" value="Immunoglobulins"/>
    <property type="match status" value="3"/>
</dbReference>
<reference evidence="5 6" key="1">
    <citation type="submission" date="2023-09" db="EMBL/GenBank/DDBJ databases">
        <authorList>
            <person name="Rey-Velasco X."/>
        </authorList>
    </citation>
    <scope>NUCLEOTIDE SEQUENCE [LARGE SCALE GENOMIC DNA]</scope>
    <source>
        <strain evidence="5 6">F117</strain>
    </source>
</reference>
<evidence type="ECO:0000256" key="2">
    <source>
        <dbReference type="ARBA" id="ARBA00022737"/>
    </source>
</evidence>
<accession>A0ABU3D5A1</accession>
<sequence>MPFFFLFFAFQHVAGQNGVRISSPENNFTPQNPVPLTFEFDQPINYFEESDVNIAGGTLSNFYIETPDFSRINEFYINDFGLGLPDVISGGYEDKLNSIPIAVDVNSRDEIFILTFGNGIRKYTSEGIEEIFPVDGNEFDSPLDIAINSNDEIFVADNGARKIYAFSEDGIPLSAKNLGSGYSGTGRDSFYGPMGLDFDLDDNLYIADYYNGNNAGVVERSRVKIYYSNDEFYEFYGRSDNDKFDTPYRLTLDNQGLLYVADLGRNNGRVQVFDVSEPKTAIYDERSEVFQDNIDSPGSIAIDNYGFVYIADFGDDINITDILNLEGTNPFDILATLNNISGGTFDVKVFDSNFGYRDAISNNVNLPLDLALDRCGRLYVNNATITGSFSYNFEFDLEFYNRLPDTFTAELTINNQCEPATLDIPAGVASNIDCEDNSASNDFSIIWDETPPEISCFEEDFFQDSGYELPEFYNLNEFDASDNCGGTLTFRQNPSAEQIITETTEVSIIAIDEAGNESEACTFQVIIEEEITPSFSCTDQNEISALALGEDCNYEETDFTTYLSEFENFENEPFFEESISRNGDILNVEINVYDGEGGSFIGDCNFEVILDDVTDPSVSNCPTPEPVILAQGETYNLPNFIPNISAADNCDDDLEIIQDPPANTPITETSEVTITATDDAGNEGTCTFMVAVEEEETPPIANCNDQIVYLDENGQAQISAEEIYGSDPDLNNVILNLSQASFDCSDAGSDVEVTLRVTDKQTGLFSECLAVITVTDDKDPEIECAEDKEFTIDFGETGRIVDYDEPTFNDNCQNSSIVQTEGPASGEVFSVGNTDVTYEVTDASGNTARCTFTVTITENIDLEAPVINCPEDIIENSNPGICGAPVTYELPEISDNSGEDLTPVLTSGYASGETFPLGETEVKYRATDEEGNSAECSFLVTVTDNEDPVINCPSPKMVNINPEEGFTVPDYRGEVAVSDNCTSEEELRQNLIQTPAPGNVISENQPIIFTVTDASGNIEDCSFLLSLGEEEQPLEISCPAAQENNFGENCLFEVPDYTVALQQQFPQAEFSQMPEAGAFISSSTAVTIFATRDDESDSCTFQLNLQDLTAPQVSCPAPRILTFDPAVGFEVPDYRDELEISDNCTSEENLIITQTPNPGDIIYESQPVIFTVEDSSENTETCSFQLGLEEEEQLLDIVCPGTQEEMFDENCQFEVPDYTIALQQQFPQAEFYQSPEAGSIITTPSDIIFISADLGDQSDSCTFVLNLTGNNIPVVNCPAPKTAIFNPEVGYTLPDYRDELEFSENCTSEEELTIVQTPAPGDVISESQPISFTVTDASGNGDNCSFQLSLTEEATDVPLEITDCPGPQEGSLDGYCTFTIPDFTDEVTTNIPASITQLPTPGSSIYEDTRVTMIATTTMGETMNCYVDISLDISLPDALNCPPAVEEADYDPQLGYIIGSYLTRYNLDFCDRNFTVTQTPEFATPITEDTPVNITVSDANGNQVSCDFMVTVPGDNPEGLVARDNEYFVEDNTELFLAPEGIGILANDDFNGLGVPQIEIIKPSEGTLDMSPNGSFSYKPAEGFTGQDSFTYRLNDGENTSGIATVLINVPGENMAPVANDDSYNTEQGVILDVGFEDGVLANDVLYGDNTYEVVSIEGVSNGSLLLRTDGSFVYTPHPDFSGEERFTYHLTNDEGQSNIATVTINVNQVILNNAPVAVPDEYQVDQNQTLDVSVSGYLENDYDPDGEAIFGRIVRSTENGSLGFSTNGAFSYIPNSGFTGIDSFTYYVTDRRDVSETVTVTITVNYVPPTARNDNYVVQQGETLEVNAADGLRANDEDPDGDNLVVYEVSSVTNGSLDLLPNGSFTYTPNPEFSGEDSFTYYASDGEGESNEATVTITVIPNDADDFIECREVIMVELDENGTADVTLSDLYVLKSDNINVTANNLGFDCSDLGNNNFIELTYSGALNGSCSIEVVLQDNIAPVANCVNSMDLTLVNGTAVLTAEEINLNSSDNCGITSMSIDQTNFSTADAGENIVTLTVTDASGNTDSCQAIVTVSGNNDGGNVSCVDDIILELDENGEAVININDVYTGNPQGELRLSQSLYTCADIGVSRQRFYYTENEQESFCEFSVTVVDNIGPQVETGTITLQLNENGQATITEEIIRESLNITDNCSGEMEFEFAPSRFTCKNVGENNVEVRVADESGNSTTVNISVLVEAAPGLCEPKEWDFIRVYPNPNNGRFKVSAPANVIIDKILVFDMRGRYLLERQFKEEQPGQEYNMDIGELETAVYILQIFTTKDGQEDIKIRRIIYR</sequence>
<dbReference type="Gene3D" id="2.60.40.3440">
    <property type="match status" value="2"/>
</dbReference>
<dbReference type="PROSITE" id="PS51125">
    <property type="entry name" value="NHL"/>
    <property type="match status" value="2"/>
</dbReference>
<dbReference type="SUPFAM" id="SSF63829">
    <property type="entry name" value="Calcium-dependent phosphotriesterase"/>
    <property type="match status" value="1"/>
</dbReference>
<feature type="repeat" description="NHL" evidence="3">
    <location>
        <begin position="244"/>
        <end position="276"/>
    </location>
</feature>
<evidence type="ECO:0000313" key="6">
    <source>
        <dbReference type="Proteomes" id="UP001262582"/>
    </source>
</evidence>
<dbReference type="PROSITE" id="PS50825">
    <property type="entry name" value="HYR"/>
    <property type="match status" value="7"/>
</dbReference>